<evidence type="ECO:0000256" key="1">
    <source>
        <dbReference type="ARBA" id="ARBA00010641"/>
    </source>
</evidence>
<dbReference type="InterPro" id="IPR007627">
    <property type="entry name" value="RNA_pol_sigma70_r2"/>
</dbReference>
<keyword evidence="5" id="KW-0804">Transcription</keyword>
<reference evidence="8" key="1">
    <citation type="submission" date="2018-06" db="EMBL/GenBank/DDBJ databases">
        <authorList>
            <person name="Zhirakovskaya E."/>
        </authorList>
    </citation>
    <scope>NUCLEOTIDE SEQUENCE</scope>
</reference>
<evidence type="ECO:0000256" key="5">
    <source>
        <dbReference type="ARBA" id="ARBA00023163"/>
    </source>
</evidence>
<dbReference type="Gene3D" id="1.10.1740.10">
    <property type="match status" value="1"/>
</dbReference>
<dbReference type="InterPro" id="IPR039425">
    <property type="entry name" value="RNA_pol_sigma-70-like"/>
</dbReference>
<dbReference type="GO" id="GO:0016987">
    <property type="term" value="F:sigma factor activity"/>
    <property type="evidence" value="ECO:0007669"/>
    <property type="project" value="UniProtKB-KW"/>
</dbReference>
<proteinExistence type="inferred from homology"/>
<evidence type="ECO:0000259" key="7">
    <source>
        <dbReference type="Pfam" id="PF08281"/>
    </source>
</evidence>
<dbReference type="PANTHER" id="PTHR43133">
    <property type="entry name" value="RNA POLYMERASE ECF-TYPE SIGMA FACTO"/>
    <property type="match status" value="1"/>
</dbReference>
<keyword evidence="2" id="KW-0805">Transcription regulation</keyword>
<feature type="domain" description="RNA polymerase sigma-70 region 2" evidence="6">
    <location>
        <begin position="35"/>
        <end position="99"/>
    </location>
</feature>
<dbReference type="CDD" id="cd06171">
    <property type="entry name" value="Sigma70_r4"/>
    <property type="match status" value="1"/>
</dbReference>
<dbReference type="EMBL" id="UOGJ01000067">
    <property type="protein sequence ID" value="VAX35597.1"/>
    <property type="molecule type" value="Genomic_DNA"/>
</dbReference>
<accession>A0A3B1E1K8</accession>
<name>A0A3B1E1K8_9ZZZZ</name>
<evidence type="ECO:0000313" key="8">
    <source>
        <dbReference type="EMBL" id="VAX35597.1"/>
    </source>
</evidence>
<dbReference type="Pfam" id="PF08281">
    <property type="entry name" value="Sigma70_r4_2"/>
    <property type="match status" value="1"/>
</dbReference>
<evidence type="ECO:0000256" key="3">
    <source>
        <dbReference type="ARBA" id="ARBA00023082"/>
    </source>
</evidence>
<dbReference type="InterPro" id="IPR013249">
    <property type="entry name" value="RNA_pol_sigma70_r4_t2"/>
</dbReference>
<keyword evidence="4" id="KW-0238">DNA-binding</keyword>
<keyword evidence="3" id="KW-0731">Sigma factor</keyword>
<dbReference type="Gene3D" id="1.10.10.10">
    <property type="entry name" value="Winged helix-like DNA-binding domain superfamily/Winged helix DNA-binding domain"/>
    <property type="match status" value="1"/>
</dbReference>
<dbReference type="SUPFAM" id="SSF88659">
    <property type="entry name" value="Sigma3 and sigma4 domains of RNA polymerase sigma factors"/>
    <property type="match status" value="1"/>
</dbReference>
<dbReference type="GO" id="GO:0003677">
    <property type="term" value="F:DNA binding"/>
    <property type="evidence" value="ECO:0007669"/>
    <property type="project" value="UniProtKB-KW"/>
</dbReference>
<dbReference type="Pfam" id="PF04542">
    <property type="entry name" value="Sigma70_r2"/>
    <property type="match status" value="1"/>
</dbReference>
<dbReference type="InterPro" id="IPR013324">
    <property type="entry name" value="RNA_pol_sigma_r3/r4-like"/>
</dbReference>
<sequence length="198" mass="23025">MFFSSQSNLYLSDPDVQLMLAFKQGDKAAFEKLMVKYFPRLLNFIYRFIKNRELAEDLTQEVFIKVYHNASAYHPKAKFKTWLYTIARNISLNEIRKNRQKMVSLDETMSSSQGPMQRQVADESVQRPDEEILHKEMAAAVQAAINDLPENQRTAVLLRRYEQFSYEEIAQTMKTSTKAVKSLLSRAKEKLKDSLKGV</sequence>
<dbReference type="SUPFAM" id="SSF88946">
    <property type="entry name" value="Sigma2 domain of RNA polymerase sigma factors"/>
    <property type="match status" value="1"/>
</dbReference>
<comment type="similarity">
    <text evidence="1">Belongs to the sigma-70 factor family. ECF subfamily.</text>
</comment>
<dbReference type="NCBIfam" id="TIGR02937">
    <property type="entry name" value="sigma70-ECF"/>
    <property type="match status" value="1"/>
</dbReference>
<dbReference type="PANTHER" id="PTHR43133:SF8">
    <property type="entry name" value="RNA POLYMERASE SIGMA FACTOR HI_1459-RELATED"/>
    <property type="match status" value="1"/>
</dbReference>
<evidence type="ECO:0000256" key="2">
    <source>
        <dbReference type="ARBA" id="ARBA00023015"/>
    </source>
</evidence>
<dbReference type="AlphaFoldDB" id="A0A3B1E1K8"/>
<evidence type="ECO:0000259" key="6">
    <source>
        <dbReference type="Pfam" id="PF04542"/>
    </source>
</evidence>
<dbReference type="InterPro" id="IPR000838">
    <property type="entry name" value="RNA_pol_sigma70_ECF_CS"/>
</dbReference>
<dbReference type="GO" id="GO:0006352">
    <property type="term" value="P:DNA-templated transcription initiation"/>
    <property type="evidence" value="ECO:0007669"/>
    <property type="project" value="InterPro"/>
</dbReference>
<dbReference type="InterPro" id="IPR013325">
    <property type="entry name" value="RNA_pol_sigma_r2"/>
</dbReference>
<dbReference type="InterPro" id="IPR014284">
    <property type="entry name" value="RNA_pol_sigma-70_dom"/>
</dbReference>
<gene>
    <name evidence="8" type="ORF">MNBD_UNCLBAC01-1908</name>
</gene>
<organism evidence="8">
    <name type="scientific">hydrothermal vent metagenome</name>
    <dbReference type="NCBI Taxonomy" id="652676"/>
    <lineage>
        <taxon>unclassified sequences</taxon>
        <taxon>metagenomes</taxon>
        <taxon>ecological metagenomes</taxon>
    </lineage>
</organism>
<protein>
    <submittedName>
        <fullName evidence="8">RNA polymerase sigma factor RpoE</fullName>
    </submittedName>
</protein>
<dbReference type="InterPro" id="IPR036388">
    <property type="entry name" value="WH-like_DNA-bd_sf"/>
</dbReference>
<dbReference type="PROSITE" id="PS01063">
    <property type="entry name" value="SIGMA70_ECF"/>
    <property type="match status" value="1"/>
</dbReference>
<evidence type="ECO:0000256" key="4">
    <source>
        <dbReference type="ARBA" id="ARBA00023125"/>
    </source>
</evidence>
<feature type="domain" description="RNA polymerase sigma factor 70 region 4 type 2" evidence="7">
    <location>
        <begin position="140"/>
        <end position="191"/>
    </location>
</feature>